<dbReference type="Pfam" id="PF01380">
    <property type="entry name" value="SIS"/>
    <property type="match status" value="1"/>
</dbReference>
<name>A0ABY5P838_9LACT</name>
<sequence length="249" mass="29741">MIMDKLNDITNSYQKDSTTYLLSQFFQEHIHEIPYLTIGEIAQRTHISKSQISKYVRHLDYKDYIDFKDACMNYITSLERRQNPFERHDSFEVNAEIFNKEFFNQINYSMTHIDNKNINRLIQQINQAKTVYLYGQGDARFLCYQIQTELQILNKHAIVSDSDFNLNYNIAPDDLFILLSINGNTFKYNHNIVRRLDAVTAQRWLVTSKDRLNFNGNQLIFPVEDNRYSEYLFKYMIDLLLLNIKRVQD</sequence>
<dbReference type="InterPro" id="IPR009057">
    <property type="entry name" value="Homeodomain-like_sf"/>
</dbReference>
<dbReference type="InterPro" id="IPR036388">
    <property type="entry name" value="WH-like_DNA-bd_sf"/>
</dbReference>
<dbReference type="PANTHER" id="PTHR30514">
    <property type="entry name" value="GLUCOKINASE"/>
    <property type="match status" value="1"/>
</dbReference>
<dbReference type="Gene3D" id="3.40.50.10490">
    <property type="entry name" value="Glucose-6-phosphate isomerase like protein, domain 1"/>
    <property type="match status" value="1"/>
</dbReference>
<dbReference type="SUPFAM" id="SSF46689">
    <property type="entry name" value="Homeodomain-like"/>
    <property type="match status" value="1"/>
</dbReference>
<dbReference type="Proteomes" id="UP001315967">
    <property type="component" value="Chromosome"/>
</dbReference>
<dbReference type="Gene3D" id="1.10.10.10">
    <property type="entry name" value="Winged helix-like DNA-binding domain superfamily/Winged helix DNA-binding domain"/>
    <property type="match status" value="1"/>
</dbReference>
<dbReference type="PANTHER" id="PTHR30514:SF1">
    <property type="entry name" value="HTH-TYPE TRANSCRIPTIONAL REGULATOR HEXR-RELATED"/>
    <property type="match status" value="1"/>
</dbReference>
<accession>A0ABY5P838</accession>
<feature type="domain" description="SIS" evidence="1">
    <location>
        <begin position="125"/>
        <end position="209"/>
    </location>
</feature>
<dbReference type="InterPro" id="IPR001347">
    <property type="entry name" value="SIS_dom"/>
</dbReference>
<dbReference type="InterPro" id="IPR047640">
    <property type="entry name" value="RpiR-like"/>
</dbReference>
<organism evidence="2 3">
    <name type="scientific">Fundicoccus culcitae</name>
    <dbReference type="NCBI Taxonomy" id="2969821"/>
    <lineage>
        <taxon>Bacteria</taxon>
        <taxon>Bacillati</taxon>
        <taxon>Bacillota</taxon>
        <taxon>Bacilli</taxon>
        <taxon>Lactobacillales</taxon>
        <taxon>Aerococcaceae</taxon>
        <taxon>Fundicoccus</taxon>
    </lineage>
</organism>
<proteinExistence type="predicted"/>
<dbReference type="EMBL" id="CP102453">
    <property type="protein sequence ID" value="UUX34912.1"/>
    <property type="molecule type" value="Genomic_DNA"/>
</dbReference>
<gene>
    <name evidence="2" type="ORF">NRE15_04505</name>
</gene>
<keyword evidence="3" id="KW-1185">Reference proteome</keyword>
<dbReference type="InterPro" id="IPR046348">
    <property type="entry name" value="SIS_dom_sf"/>
</dbReference>
<evidence type="ECO:0000313" key="2">
    <source>
        <dbReference type="EMBL" id="UUX34912.1"/>
    </source>
</evidence>
<protein>
    <submittedName>
        <fullName evidence="2">SIS domain-containing protein</fullName>
    </submittedName>
</protein>
<evidence type="ECO:0000313" key="3">
    <source>
        <dbReference type="Proteomes" id="UP001315967"/>
    </source>
</evidence>
<dbReference type="SUPFAM" id="SSF53697">
    <property type="entry name" value="SIS domain"/>
    <property type="match status" value="1"/>
</dbReference>
<reference evidence="2 3" key="1">
    <citation type="submission" date="2022-08" db="EMBL/GenBank/DDBJ databases">
        <title>Aerococcaceae sp. nov isolated from spoiled eye mask.</title>
        <authorList>
            <person name="Zhou G."/>
            <person name="Xie X.-B."/>
            <person name="Shi Q.-S."/>
            <person name="Wang Y.-S."/>
            <person name="Wen X."/>
            <person name="Peng H."/>
            <person name="Yang X.-J."/>
            <person name="Tao H.-B."/>
            <person name="Huang X.-M."/>
        </authorList>
    </citation>
    <scope>NUCLEOTIDE SEQUENCE [LARGE SCALE GENOMIC DNA]</scope>
    <source>
        <strain evidence="3">DM20194951</strain>
    </source>
</reference>
<dbReference type="RefSeq" id="WP_313794404.1">
    <property type="nucleotide sequence ID" value="NZ_CP102453.1"/>
</dbReference>
<evidence type="ECO:0000259" key="1">
    <source>
        <dbReference type="Pfam" id="PF01380"/>
    </source>
</evidence>